<dbReference type="PANTHER" id="PTHR11082">
    <property type="entry name" value="TRNA-DIHYDROURIDINE SYNTHASE"/>
    <property type="match status" value="1"/>
</dbReference>
<proteinExistence type="predicted"/>
<accession>A0ABY8MIH3</accession>
<sequence>MPTFWQKLAAERGFLRVQAPMEGVTDIAFRAWLSRYAPPDIYFTEFSSFSGLLQGRADTMRRLSNDQAGEQGVQRPLVAQLWGNDAEQLGVALPRLVELGFDGVDLNFGCPHRKIVAKPAGGGLLQEGEQSRALAMLQCCLSARAAGEIPPSFGISVKTRPGFARPDWGFLFRLLDCRAGGRGLDALTVHFRLASVPKSHSQGQGKSKGHINHKDNSLWAKFATALPQPWQDGPCYWNQSEKLLKLRRQSSGSGTLLLGSGGLGPGLSSTSWAAAQATGLDGWMAARALFDDPLYLGRSDCSGRQRDGGKYCEDWTNCWQRTRLPRRLFLLQQHLLLYRRYFYHEGQGQGPIGKHAGFYEVFKKFYRVYLPQVTFWAGGRATEEDKEGTRLLSTLQVSRSVEEALEILNKRSGSS</sequence>
<evidence type="ECO:0000313" key="3">
    <source>
        <dbReference type="Proteomes" id="UP001228690"/>
    </source>
</evidence>
<dbReference type="Proteomes" id="UP001228690">
    <property type="component" value="Chromosome"/>
</dbReference>
<keyword evidence="2" id="KW-0560">Oxidoreductase</keyword>
<dbReference type="EC" id="1.3.1.-" evidence="2"/>
<name>A0ABY8MIH3_9SPIO</name>
<dbReference type="RefSeq" id="WP_326927959.1">
    <property type="nucleotide sequence ID" value="NZ_CP123443.1"/>
</dbReference>
<organism evidence="2 3">
    <name type="scientific">Candidatus Haliotispira prima</name>
    <dbReference type="NCBI Taxonomy" id="3034016"/>
    <lineage>
        <taxon>Bacteria</taxon>
        <taxon>Pseudomonadati</taxon>
        <taxon>Spirochaetota</taxon>
        <taxon>Spirochaetia</taxon>
        <taxon>Spirochaetales</taxon>
        <taxon>Spirochaetaceae</taxon>
        <taxon>Candidatus Haliotispira</taxon>
    </lineage>
</organism>
<gene>
    <name evidence="2" type="ORF">P0082_02600</name>
</gene>
<dbReference type="Gene3D" id="3.20.20.70">
    <property type="entry name" value="Aldolase class I"/>
    <property type="match status" value="1"/>
</dbReference>
<keyword evidence="3" id="KW-1185">Reference proteome</keyword>
<dbReference type="EMBL" id="CP123443">
    <property type="protein sequence ID" value="WGK69772.1"/>
    <property type="molecule type" value="Genomic_DNA"/>
</dbReference>
<reference evidence="2 3" key="1">
    <citation type="submission" date="2023-04" db="EMBL/GenBank/DDBJ databases">
        <title>Spirochaete genome identified in red abalone sample constitutes a novel genus.</title>
        <authorList>
            <person name="Sharma S.P."/>
            <person name="Purcell C.M."/>
            <person name="Hyde J.R."/>
            <person name="Severin A.J."/>
        </authorList>
    </citation>
    <scope>NUCLEOTIDE SEQUENCE [LARGE SCALE GENOMIC DNA]</scope>
    <source>
        <strain evidence="2 3">SP-2023</strain>
    </source>
</reference>
<dbReference type="Pfam" id="PF01207">
    <property type="entry name" value="Dus"/>
    <property type="match status" value="1"/>
</dbReference>
<evidence type="ECO:0000313" key="2">
    <source>
        <dbReference type="EMBL" id="WGK69772.1"/>
    </source>
</evidence>
<dbReference type="InterPro" id="IPR035587">
    <property type="entry name" value="DUS-like_FMN-bd"/>
</dbReference>
<dbReference type="CDD" id="cd02801">
    <property type="entry name" value="DUS_like_FMN"/>
    <property type="match status" value="1"/>
</dbReference>
<feature type="domain" description="DUS-like FMN-binding" evidence="1">
    <location>
        <begin position="18"/>
        <end position="201"/>
    </location>
</feature>
<dbReference type="GO" id="GO:0016491">
    <property type="term" value="F:oxidoreductase activity"/>
    <property type="evidence" value="ECO:0007669"/>
    <property type="project" value="UniProtKB-KW"/>
</dbReference>
<protein>
    <submittedName>
        <fullName evidence="2">tRNA-dihydrouridine synthase family protein</fullName>
        <ecNumber evidence="2">1.3.1.-</ecNumber>
    </submittedName>
</protein>
<evidence type="ECO:0000259" key="1">
    <source>
        <dbReference type="Pfam" id="PF01207"/>
    </source>
</evidence>
<dbReference type="InterPro" id="IPR013785">
    <property type="entry name" value="Aldolase_TIM"/>
</dbReference>
<dbReference type="SUPFAM" id="SSF51395">
    <property type="entry name" value="FMN-linked oxidoreductases"/>
    <property type="match status" value="1"/>
</dbReference>
<dbReference type="PANTHER" id="PTHR11082:SF25">
    <property type="entry name" value="DUS-LIKE FMN-BINDING DOMAIN-CONTAINING PROTEIN"/>
    <property type="match status" value="1"/>
</dbReference>